<reference evidence="2 3" key="1">
    <citation type="submission" date="2020-08" db="EMBL/GenBank/DDBJ databases">
        <title>Cohnella phylogeny.</title>
        <authorList>
            <person name="Dunlap C."/>
        </authorList>
    </citation>
    <scope>NUCLEOTIDE SEQUENCE [LARGE SCALE GENOMIC DNA]</scope>
    <source>
        <strain evidence="2 3">CBP 2801</strain>
    </source>
</reference>
<dbReference type="Gene3D" id="3.20.20.140">
    <property type="entry name" value="Metal-dependent hydrolases"/>
    <property type="match status" value="1"/>
</dbReference>
<feature type="domain" description="Polymerase/histidinol phosphatase N-terminal" evidence="1">
    <location>
        <begin position="6"/>
        <end position="71"/>
    </location>
</feature>
<accession>A0A7X0SN32</accession>
<dbReference type="PANTHER" id="PTHR42924:SF3">
    <property type="entry name" value="POLYMERASE_HISTIDINOL PHOSPHATASE N-TERMINAL DOMAIN-CONTAINING PROTEIN"/>
    <property type="match status" value="1"/>
</dbReference>
<keyword evidence="3" id="KW-1185">Reference proteome</keyword>
<dbReference type="InterPro" id="IPR003141">
    <property type="entry name" value="Pol/His_phosphatase_N"/>
</dbReference>
<dbReference type="GO" id="GO:0035312">
    <property type="term" value="F:5'-3' DNA exonuclease activity"/>
    <property type="evidence" value="ECO:0007669"/>
    <property type="project" value="TreeGrafter"/>
</dbReference>
<dbReference type="GO" id="GO:0004534">
    <property type="term" value="F:5'-3' RNA exonuclease activity"/>
    <property type="evidence" value="ECO:0007669"/>
    <property type="project" value="TreeGrafter"/>
</dbReference>
<dbReference type="Pfam" id="PF02811">
    <property type="entry name" value="PHP"/>
    <property type="match status" value="1"/>
</dbReference>
<dbReference type="AlphaFoldDB" id="A0A7X0SN32"/>
<comment type="caution">
    <text evidence="2">The sequence shown here is derived from an EMBL/GenBank/DDBJ whole genome shotgun (WGS) entry which is preliminary data.</text>
</comment>
<dbReference type="InterPro" id="IPR016195">
    <property type="entry name" value="Pol/histidinol_Pase-like"/>
</dbReference>
<name>A0A7X0SN32_9BACL</name>
<dbReference type="SMART" id="SM00481">
    <property type="entry name" value="POLIIIAc"/>
    <property type="match status" value="1"/>
</dbReference>
<evidence type="ECO:0000313" key="2">
    <source>
        <dbReference type="EMBL" id="MBB6733048.1"/>
    </source>
</evidence>
<protein>
    <submittedName>
        <fullName evidence="2">CehA/McbA family metallohydrolase</fullName>
    </submittedName>
</protein>
<proteinExistence type="predicted"/>
<gene>
    <name evidence="2" type="ORF">H7C18_19200</name>
</gene>
<sequence>MRWLACELHTHTNHSDGKQTLEELTAGARRLGFDCIALTDHNTMSGLKDRERIESETGLTIIPGMEWTTFYGHMVTVGSMSLAAADWRRATPGNIAEGVAEVHRLGGLAGLAHPYRIGNPVCTGCYWEFEIQDWREIDYIEVWSKTFAPIQADNHRAFGLWTELLNAGVRIAATSGRDWHEQTETDDPLSVTYLGLEERSDEPLTVAAAAMAALGAGRASVTIGPLLTMEVRSEAGRAYGIGEAVPAGANGFEARAQILFSVRQGLWELEPQPFRLLITGSAGTIAERTIEPADGDYALPFPPDASRPLWIRAELWGVVRGASVRIAFTNAIYFD</sequence>
<dbReference type="InterPro" id="IPR052018">
    <property type="entry name" value="PHP_domain"/>
</dbReference>
<dbReference type="SUPFAM" id="SSF89550">
    <property type="entry name" value="PHP domain-like"/>
    <property type="match status" value="1"/>
</dbReference>
<dbReference type="NCBIfam" id="NF038032">
    <property type="entry name" value="CehA_McbA_metalo"/>
    <property type="match status" value="1"/>
</dbReference>
<dbReference type="PANTHER" id="PTHR42924">
    <property type="entry name" value="EXONUCLEASE"/>
    <property type="match status" value="1"/>
</dbReference>
<organism evidence="2 3">
    <name type="scientific">Cohnella zeiphila</name>
    <dbReference type="NCBI Taxonomy" id="2761120"/>
    <lineage>
        <taxon>Bacteria</taxon>
        <taxon>Bacillati</taxon>
        <taxon>Bacillota</taxon>
        <taxon>Bacilli</taxon>
        <taxon>Bacillales</taxon>
        <taxon>Paenibacillaceae</taxon>
        <taxon>Cohnella</taxon>
    </lineage>
</organism>
<keyword evidence="2" id="KW-0378">Hydrolase</keyword>
<dbReference type="Proteomes" id="UP000564644">
    <property type="component" value="Unassembled WGS sequence"/>
</dbReference>
<evidence type="ECO:0000313" key="3">
    <source>
        <dbReference type="Proteomes" id="UP000564644"/>
    </source>
</evidence>
<dbReference type="RefSeq" id="WP_185130707.1">
    <property type="nucleotide sequence ID" value="NZ_JACJVO010000024.1"/>
</dbReference>
<evidence type="ECO:0000259" key="1">
    <source>
        <dbReference type="SMART" id="SM00481"/>
    </source>
</evidence>
<dbReference type="EMBL" id="JACJVO010000024">
    <property type="protein sequence ID" value="MBB6733048.1"/>
    <property type="molecule type" value="Genomic_DNA"/>
</dbReference>
<dbReference type="InterPro" id="IPR004013">
    <property type="entry name" value="PHP_dom"/>
</dbReference>